<evidence type="ECO:0000313" key="2">
    <source>
        <dbReference type="EMBL" id="OAY46308.1"/>
    </source>
</evidence>
<reference evidence="2" key="1">
    <citation type="submission" date="2016-02" db="EMBL/GenBank/DDBJ databases">
        <title>WGS assembly of Manihot esculenta.</title>
        <authorList>
            <person name="Bredeson J.V."/>
            <person name="Prochnik S.E."/>
            <person name="Lyons J.B."/>
            <person name="Schmutz J."/>
            <person name="Grimwood J."/>
            <person name="Vrebalov J."/>
            <person name="Bart R.S."/>
            <person name="Amuge T."/>
            <person name="Ferguson M.E."/>
            <person name="Green R."/>
            <person name="Putnam N."/>
            <person name="Stites J."/>
            <person name="Rounsley S."/>
            <person name="Rokhsar D.S."/>
        </authorList>
    </citation>
    <scope>NUCLEOTIDE SEQUENCE [LARGE SCALE GENOMIC DNA]</scope>
    <source>
        <tissue evidence="2">Leaf</tissue>
    </source>
</reference>
<gene>
    <name evidence="2" type="ORF">MANES_07G133800</name>
</gene>
<evidence type="ECO:0000256" key="1">
    <source>
        <dbReference type="SAM" id="Phobius"/>
    </source>
</evidence>
<keyword evidence="1" id="KW-0812">Transmembrane</keyword>
<keyword evidence="1" id="KW-1133">Transmembrane helix</keyword>
<sequence>MHNKHLNSDQLTPITAADKVRKKVLYFKWQSCFSFLLSFFVSTFHFYLAVCIRRFAIHISKEKRFINHHQNPITVIDICIRRFAIHISKSDTM</sequence>
<organism evidence="2">
    <name type="scientific">Manihot esculenta</name>
    <name type="common">Cassava</name>
    <name type="synonym">Jatropha manihot</name>
    <dbReference type="NCBI Taxonomy" id="3983"/>
    <lineage>
        <taxon>Eukaryota</taxon>
        <taxon>Viridiplantae</taxon>
        <taxon>Streptophyta</taxon>
        <taxon>Embryophyta</taxon>
        <taxon>Tracheophyta</taxon>
        <taxon>Spermatophyta</taxon>
        <taxon>Magnoliopsida</taxon>
        <taxon>eudicotyledons</taxon>
        <taxon>Gunneridae</taxon>
        <taxon>Pentapetalae</taxon>
        <taxon>rosids</taxon>
        <taxon>fabids</taxon>
        <taxon>Malpighiales</taxon>
        <taxon>Euphorbiaceae</taxon>
        <taxon>Crotonoideae</taxon>
        <taxon>Manihoteae</taxon>
        <taxon>Manihot</taxon>
    </lineage>
</organism>
<accession>A0A2C9VL28</accession>
<keyword evidence="1" id="KW-0472">Membrane</keyword>
<proteinExistence type="predicted"/>
<feature type="transmembrane region" description="Helical" evidence="1">
    <location>
        <begin position="33"/>
        <end position="56"/>
    </location>
</feature>
<dbReference type="AlphaFoldDB" id="A0A2C9VL28"/>
<dbReference type="EMBL" id="CM004393">
    <property type="protein sequence ID" value="OAY46308.1"/>
    <property type="molecule type" value="Genomic_DNA"/>
</dbReference>
<protein>
    <submittedName>
        <fullName evidence="2">Uncharacterized protein</fullName>
    </submittedName>
</protein>
<name>A0A2C9VL28_MANES</name>